<proteinExistence type="predicted"/>
<dbReference type="GO" id="GO:0042262">
    <property type="term" value="P:DNA protection"/>
    <property type="evidence" value="ECO:0007669"/>
    <property type="project" value="InterPro"/>
</dbReference>
<protein>
    <recommendedName>
        <fullName evidence="2">Phage protein</fullName>
    </recommendedName>
</protein>
<dbReference type="AlphaFoldDB" id="K1U3F7"/>
<evidence type="ECO:0000313" key="1">
    <source>
        <dbReference type="EMBL" id="EKC76763.1"/>
    </source>
</evidence>
<sequence length="175" mass="20055">MEQFITDDIEEIEETEQEESASFIIDNDQKADWAVRKIMETENAAKMWKEYYKKQSDRVEQTTQQRIAYFTAMLESYFDTVPHKATKTSEKYKLPSGILVRKAQAPEYERDDAQIIAWCAENAPSCVENVPKLKWTALKGLFVENNGQAIDEITGEVVPGIKIVPRDPVFAVQKG</sequence>
<comment type="caution">
    <text evidence="1">The sequence shown here is derived from an EMBL/GenBank/DDBJ whole genome shotgun (WGS) entry which is preliminary data.</text>
</comment>
<evidence type="ECO:0008006" key="2">
    <source>
        <dbReference type="Google" id="ProtNLM"/>
    </source>
</evidence>
<gene>
    <name evidence="1" type="ORF">LEA_04531</name>
</gene>
<reference evidence="1" key="1">
    <citation type="journal article" date="2013" name="Environ. Microbiol.">
        <title>Microbiota from the distal guts of lean and obese adolescents exhibit partial functional redundancy besides clear differences in community structure.</title>
        <authorList>
            <person name="Ferrer M."/>
            <person name="Ruiz A."/>
            <person name="Lanza F."/>
            <person name="Haange S.B."/>
            <person name="Oberbach A."/>
            <person name="Till H."/>
            <person name="Bargiela R."/>
            <person name="Campoy C."/>
            <person name="Segura M.T."/>
            <person name="Richter M."/>
            <person name="von Bergen M."/>
            <person name="Seifert J."/>
            <person name="Suarez A."/>
        </authorList>
    </citation>
    <scope>NUCLEOTIDE SEQUENCE</scope>
</reference>
<dbReference type="GO" id="GO:0003690">
    <property type="term" value="F:double-stranded DNA binding"/>
    <property type="evidence" value="ECO:0007669"/>
    <property type="project" value="InterPro"/>
</dbReference>
<dbReference type="SUPFAM" id="SSF161266">
    <property type="entry name" value="Gam-like"/>
    <property type="match status" value="1"/>
</dbReference>
<dbReference type="EMBL" id="AJWY01002981">
    <property type="protein sequence ID" value="EKC76763.1"/>
    <property type="molecule type" value="Genomic_DNA"/>
</dbReference>
<dbReference type="Pfam" id="PF07352">
    <property type="entry name" value="Phage_Mu_Gam"/>
    <property type="match status" value="1"/>
</dbReference>
<accession>K1U3F7</accession>
<dbReference type="InterPro" id="IPR009951">
    <property type="entry name" value="Host-nuc_inhib_Gam"/>
</dbReference>
<organism evidence="1">
    <name type="scientific">human gut metagenome</name>
    <dbReference type="NCBI Taxonomy" id="408170"/>
    <lineage>
        <taxon>unclassified sequences</taxon>
        <taxon>metagenomes</taxon>
        <taxon>organismal metagenomes</taxon>
    </lineage>
</organism>
<name>K1U3F7_9ZZZZ</name>